<keyword evidence="1" id="KW-0805">Transcription regulation</keyword>
<dbReference type="Gene3D" id="1.10.10.10">
    <property type="entry name" value="Winged helix-like DNA-binding domain superfamily/Winged helix DNA-binding domain"/>
    <property type="match status" value="1"/>
</dbReference>
<proteinExistence type="predicted"/>
<keyword evidence="2" id="KW-0238">DNA-binding</keyword>
<gene>
    <name evidence="5" type="ORF">GCM10017579_36340</name>
</gene>
<dbReference type="InterPro" id="IPR036388">
    <property type="entry name" value="WH-like_DNA-bd_sf"/>
</dbReference>
<dbReference type="SMART" id="SM00895">
    <property type="entry name" value="FCD"/>
    <property type="match status" value="1"/>
</dbReference>
<dbReference type="PROSITE" id="PS50949">
    <property type="entry name" value="HTH_GNTR"/>
    <property type="match status" value="1"/>
</dbReference>
<dbReference type="InterPro" id="IPR036390">
    <property type="entry name" value="WH_DNA-bd_sf"/>
</dbReference>
<protein>
    <submittedName>
        <fullName evidence="5">GntR family transcriptional regulator</fullName>
    </submittedName>
</protein>
<dbReference type="RefSeq" id="WP_189116725.1">
    <property type="nucleotide sequence ID" value="NZ_BMRK01000001.1"/>
</dbReference>
<dbReference type="Pfam" id="PF07729">
    <property type="entry name" value="FCD"/>
    <property type="match status" value="1"/>
</dbReference>
<dbReference type="InterPro" id="IPR011711">
    <property type="entry name" value="GntR_C"/>
</dbReference>
<dbReference type="InterPro" id="IPR000524">
    <property type="entry name" value="Tscrpt_reg_HTH_GntR"/>
</dbReference>
<evidence type="ECO:0000256" key="1">
    <source>
        <dbReference type="ARBA" id="ARBA00023015"/>
    </source>
</evidence>
<accession>A0ABQ5SZI0</accession>
<dbReference type="SUPFAM" id="SSF48008">
    <property type="entry name" value="GntR ligand-binding domain-like"/>
    <property type="match status" value="1"/>
</dbReference>
<dbReference type="SUPFAM" id="SSF46785">
    <property type="entry name" value="Winged helix' DNA-binding domain"/>
    <property type="match status" value="1"/>
</dbReference>
<dbReference type="Proteomes" id="UP001142292">
    <property type="component" value="Unassembled WGS sequence"/>
</dbReference>
<dbReference type="InterPro" id="IPR008920">
    <property type="entry name" value="TF_FadR/GntR_C"/>
</dbReference>
<dbReference type="PANTHER" id="PTHR43537">
    <property type="entry name" value="TRANSCRIPTIONAL REGULATOR, GNTR FAMILY"/>
    <property type="match status" value="1"/>
</dbReference>
<dbReference type="CDD" id="cd07377">
    <property type="entry name" value="WHTH_GntR"/>
    <property type="match status" value="1"/>
</dbReference>
<dbReference type="EMBL" id="BSEL01000007">
    <property type="protein sequence ID" value="GLJ69598.1"/>
    <property type="molecule type" value="Genomic_DNA"/>
</dbReference>
<keyword evidence="3" id="KW-0804">Transcription</keyword>
<dbReference type="SMART" id="SM00345">
    <property type="entry name" value="HTH_GNTR"/>
    <property type="match status" value="1"/>
</dbReference>
<keyword evidence="6" id="KW-1185">Reference proteome</keyword>
<organism evidence="5 6">
    <name type="scientific">Nocardioides luteus</name>
    <dbReference type="NCBI Taxonomy" id="1844"/>
    <lineage>
        <taxon>Bacteria</taxon>
        <taxon>Bacillati</taxon>
        <taxon>Actinomycetota</taxon>
        <taxon>Actinomycetes</taxon>
        <taxon>Propionibacteriales</taxon>
        <taxon>Nocardioidaceae</taxon>
        <taxon>Nocardioides</taxon>
    </lineage>
</organism>
<evidence type="ECO:0000313" key="5">
    <source>
        <dbReference type="EMBL" id="GLJ69598.1"/>
    </source>
</evidence>
<dbReference type="PRINTS" id="PR00035">
    <property type="entry name" value="HTHGNTR"/>
</dbReference>
<reference evidence="5" key="2">
    <citation type="submission" date="2023-01" db="EMBL/GenBank/DDBJ databases">
        <authorList>
            <person name="Sun Q."/>
            <person name="Evtushenko L."/>
        </authorList>
    </citation>
    <scope>NUCLEOTIDE SEQUENCE</scope>
    <source>
        <strain evidence="5">VKM Ac-1246</strain>
    </source>
</reference>
<evidence type="ECO:0000313" key="6">
    <source>
        <dbReference type="Proteomes" id="UP001142292"/>
    </source>
</evidence>
<dbReference type="Pfam" id="PF00392">
    <property type="entry name" value="GntR"/>
    <property type="match status" value="1"/>
</dbReference>
<evidence type="ECO:0000259" key="4">
    <source>
        <dbReference type="PROSITE" id="PS50949"/>
    </source>
</evidence>
<evidence type="ECO:0000256" key="2">
    <source>
        <dbReference type="ARBA" id="ARBA00023125"/>
    </source>
</evidence>
<comment type="caution">
    <text evidence="5">The sequence shown here is derived from an EMBL/GenBank/DDBJ whole genome shotgun (WGS) entry which is preliminary data.</text>
</comment>
<feature type="domain" description="HTH gntR-type" evidence="4">
    <location>
        <begin position="14"/>
        <end position="82"/>
    </location>
</feature>
<name>A0ABQ5SZI0_9ACTN</name>
<evidence type="ECO:0000256" key="3">
    <source>
        <dbReference type="ARBA" id="ARBA00023163"/>
    </source>
</evidence>
<dbReference type="PANTHER" id="PTHR43537:SF5">
    <property type="entry name" value="UXU OPERON TRANSCRIPTIONAL REGULATOR"/>
    <property type="match status" value="1"/>
</dbReference>
<reference evidence="5" key="1">
    <citation type="journal article" date="2014" name="Int. J. Syst. Evol. Microbiol.">
        <title>Complete genome of a new Firmicutes species belonging to the dominant human colonic microbiota ('Ruminococcus bicirculans') reveals two chromosomes and a selective capacity to utilize plant glucans.</title>
        <authorList>
            <consortium name="NISC Comparative Sequencing Program"/>
            <person name="Wegmann U."/>
            <person name="Louis P."/>
            <person name="Goesmann A."/>
            <person name="Henrissat B."/>
            <person name="Duncan S.H."/>
            <person name="Flint H.J."/>
        </authorList>
    </citation>
    <scope>NUCLEOTIDE SEQUENCE</scope>
    <source>
        <strain evidence="5">VKM Ac-1246</strain>
    </source>
</reference>
<sequence>MSESARFPRPLQRTRLYEQVAEQITAWISENDLKAGDRLPPERQLATSLGVSRATLSQALVALEVIGVVAVRHGDGTVLTDKPRAERITDAIRAHAERIPDVIEARDALETKIAALAAQRRTQQDLERIAAALKAMERDIEAGGRGVQGDELFHRAVTEAAHSPLLEQMMTEISELIRETRIESLSQPDRPRSSLAGHQKIADAISAGDAEAAAAAMHGHVMLVSDVALLRGDA</sequence>
<dbReference type="Gene3D" id="1.20.120.530">
    <property type="entry name" value="GntR ligand-binding domain-like"/>
    <property type="match status" value="1"/>
</dbReference>